<dbReference type="GO" id="GO:0051707">
    <property type="term" value="P:response to other organism"/>
    <property type="evidence" value="ECO:0007669"/>
    <property type="project" value="UniProtKB-ARBA"/>
</dbReference>
<dbReference type="SUPFAM" id="SSF52047">
    <property type="entry name" value="RNI-like"/>
    <property type="match status" value="1"/>
</dbReference>
<dbReference type="PROSITE" id="PS00108">
    <property type="entry name" value="PROTEIN_KINASE_ST"/>
    <property type="match status" value="1"/>
</dbReference>
<dbReference type="SMART" id="SM00220">
    <property type="entry name" value="S_TKc"/>
    <property type="match status" value="1"/>
</dbReference>
<accession>A0AAV0YD03</accession>
<dbReference type="InterPro" id="IPR017441">
    <property type="entry name" value="Protein_kinase_ATP_BS"/>
</dbReference>
<evidence type="ECO:0000256" key="7">
    <source>
        <dbReference type="ARBA" id="ARBA00022614"/>
    </source>
</evidence>
<keyword evidence="14 20" id="KW-0067">ATP-binding</keyword>
<sequence>MAFFVFSMNHNANVSLVTALFILFLSTFSHSYDLQILLNFKSSIQTSDSNVFASWNSSNSPCNFYGILCNSKHSVKQINLPNKYLTGILPFDIICSLPCLEKISLESNFLHGNITKGLKNCTNLKYLDLSENSFNGPLPEFSSLIKLEYLNLNLSGISGIFPWKSLQNLTTLNFLSLGDNPFEKASFPLEIIKLENLNWLYLSNISIFGKIPFGIGNLTQLQYLDLSYNNLFGEIPRDIGKLKNLRRLEIYDNNLSGKFPFGFGKLTSLVRFVASTNQLEGDLSELKSLKNLQILYLFQNKFSGEIPQELGDFKSLTDLSLCQNKLTGFLPQKLDSWVGIKRIDVSDNLLFGPIPPHLCNNNQITYMSLLNNSFTGSIPENYANCTALVHFRVSTNSLSGVVPSGIWGLPNMEVFDLGRNQFEGSISPDIGKAKSLSQLFLYDNNFSGVLPDSIGSCVSLSEVNLAENFISGIIPNNIGALHTLNSLNFSSNKLSGEIPWSLSSLELSQLDLSHNQFFGSIPNSLAIPAFKDSFMGNPRLCSNILKNFRPCPSGSSKRLRNLLFFSIASVIMVLVVSLAYFLFRRHKQKQVFMNISWNFKQYHISNINQNEIIDGIKAENIIGTGSSGNVYKVELQSGEAFAVKRVTSNSPEYEAEVATLSSIRHMNVVKLYCSITSEDSSLLVYPLLPNGSLWERLREEETRMGWEVRYHIALGAARGLAYLHHGCDKPIMHRDIKSSNILLDEEWKPRIADFGLAKILDGEAGSSSQVITGTHGYMAPEYAHTRNVTEKSDVYSFGVVLMELVTGKKPLEPEFGENRDIVSWVYGNTMSKESALELVDSTIAEPLREEAIKVLRIAIECTKHTPSLRPSMRVVVQTLLLQQNNSTN</sequence>
<dbReference type="Pfam" id="PF08263">
    <property type="entry name" value="LRRNT_2"/>
    <property type="match status" value="1"/>
</dbReference>
<organism evidence="23 24">
    <name type="scientific">Vicia faba</name>
    <name type="common">Broad bean</name>
    <name type="synonym">Faba vulgaris</name>
    <dbReference type="NCBI Taxonomy" id="3906"/>
    <lineage>
        <taxon>Eukaryota</taxon>
        <taxon>Viridiplantae</taxon>
        <taxon>Streptophyta</taxon>
        <taxon>Embryophyta</taxon>
        <taxon>Tracheophyta</taxon>
        <taxon>Spermatophyta</taxon>
        <taxon>Magnoliopsida</taxon>
        <taxon>eudicotyledons</taxon>
        <taxon>Gunneridae</taxon>
        <taxon>Pentapetalae</taxon>
        <taxon>rosids</taxon>
        <taxon>fabids</taxon>
        <taxon>Fabales</taxon>
        <taxon>Fabaceae</taxon>
        <taxon>Papilionoideae</taxon>
        <taxon>50 kb inversion clade</taxon>
        <taxon>NPAAA clade</taxon>
        <taxon>Hologalegina</taxon>
        <taxon>IRL clade</taxon>
        <taxon>Fabeae</taxon>
        <taxon>Vicia</taxon>
    </lineage>
</organism>
<dbReference type="FunFam" id="3.80.10.10:FF:000234">
    <property type="entry name" value="Probable inactive receptor kinase RLK902"/>
    <property type="match status" value="1"/>
</dbReference>
<evidence type="ECO:0000256" key="19">
    <source>
        <dbReference type="ARBA" id="ARBA00048679"/>
    </source>
</evidence>
<evidence type="ECO:0000256" key="1">
    <source>
        <dbReference type="ARBA" id="ARBA00004162"/>
    </source>
</evidence>
<dbReference type="Gene3D" id="1.10.510.10">
    <property type="entry name" value="Transferase(Phosphotransferase) domain 1"/>
    <property type="match status" value="1"/>
</dbReference>
<dbReference type="InterPro" id="IPR055414">
    <property type="entry name" value="LRR_R13L4/SHOC2-like"/>
</dbReference>
<dbReference type="InterPro" id="IPR051420">
    <property type="entry name" value="Ser_Thr_Kinases_DiverseReg"/>
</dbReference>
<dbReference type="PANTHER" id="PTHR48005:SF85">
    <property type="entry name" value="PROTEIN KINASE DOMAIN-CONTAINING PROTEIN"/>
    <property type="match status" value="1"/>
</dbReference>
<evidence type="ECO:0000256" key="10">
    <source>
        <dbReference type="ARBA" id="ARBA00022729"/>
    </source>
</evidence>
<keyword evidence="13" id="KW-0418">Kinase</keyword>
<evidence type="ECO:0000256" key="16">
    <source>
        <dbReference type="ARBA" id="ARBA00023136"/>
    </source>
</evidence>
<dbReference type="InterPro" id="IPR013210">
    <property type="entry name" value="LRR_N_plant-typ"/>
</dbReference>
<feature type="transmembrane region" description="Helical" evidence="21">
    <location>
        <begin position="562"/>
        <end position="583"/>
    </location>
</feature>
<keyword evidence="17" id="KW-0325">Glycoprotein</keyword>
<dbReference type="SUPFAM" id="SSF56112">
    <property type="entry name" value="Protein kinase-like (PK-like)"/>
    <property type="match status" value="1"/>
</dbReference>
<keyword evidence="8" id="KW-0808">Transferase</keyword>
<evidence type="ECO:0000256" key="9">
    <source>
        <dbReference type="ARBA" id="ARBA00022692"/>
    </source>
</evidence>
<dbReference type="PANTHER" id="PTHR48005">
    <property type="entry name" value="LEUCINE RICH REPEAT KINASE 2"/>
    <property type="match status" value="1"/>
</dbReference>
<keyword evidence="4" id="KW-1003">Cell membrane</keyword>
<evidence type="ECO:0000256" key="8">
    <source>
        <dbReference type="ARBA" id="ARBA00022679"/>
    </source>
</evidence>
<dbReference type="EMBL" id="CATIWC010001114">
    <property type="protein sequence ID" value="CAI8583840.1"/>
    <property type="molecule type" value="Genomic_DNA"/>
</dbReference>
<protein>
    <recommendedName>
        <fullName evidence="3">non-specific serine/threonine protein kinase</fullName>
        <ecNumber evidence="3">2.7.11.1</ecNumber>
    </recommendedName>
</protein>
<dbReference type="FunFam" id="3.80.10.10:FF:000453">
    <property type="entry name" value="Leucine-rich receptor-like protein kinase family protein"/>
    <property type="match status" value="1"/>
</dbReference>
<dbReference type="InterPro" id="IPR011009">
    <property type="entry name" value="Kinase-like_dom_sf"/>
</dbReference>
<evidence type="ECO:0000256" key="20">
    <source>
        <dbReference type="PROSITE-ProRule" id="PRU10141"/>
    </source>
</evidence>
<comment type="subcellular location">
    <subcellularLocation>
        <location evidence="1">Cell membrane</location>
        <topology evidence="1">Single-pass membrane protein</topology>
    </subcellularLocation>
</comment>
<evidence type="ECO:0000256" key="2">
    <source>
        <dbReference type="ARBA" id="ARBA00008684"/>
    </source>
</evidence>
<dbReference type="Gene3D" id="3.30.200.20">
    <property type="entry name" value="Phosphorylase Kinase, domain 1"/>
    <property type="match status" value="1"/>
</dbReference>
<evidence type="ECO:0000256" key="13">
    <source>
        <dbReference type="ARBA" id="ARBA00022777"/>
    </source>
</evidence>
<evidence type="ECO:0000256" key="17">
    <source>
        <dbReference type="ARBA" id="ARBA00023180"/>
    </source>
</evidence>
<dbReference type="InterPro" id="IPR008271">
    <property type="entry name" value="Ser/Thr_kinase_AS"/>
</dbReference>
<dbReference type="GO" id="GO:0004674">
    <property type="term" value="F:protein serine/threonine kinase activity"/>
    <property type="evidence" value="ECO:0007669"/>
    <property type="project" value="UniProtKB-KW"/>
</dbReference>
<evidence type="ECO:0000256" key="15">
    <source>
        <dbReference type="ARBA" id="ARBA00022989"/>
    </source>
</evidence>
<dbReference type="GO" id="GO:0006952">
    <property type="term" value="P:defense response"/>
    <property type="evidence" value="ECO:0007669"/>
    <property type="project" value="UniProtKB-ARBA"/>
</dbReference>
<keyword evidence="5" id="KW-0723">Serine/threonine-protein kinase</keyword>
<gene>
    <name evidence="23" type="ORF">VFH_U046720</name>
</gene>
<dbReference type="InterPro" id="IPR001611">
    <property type="entry name" value="Leu-rich_rpt"/>
</dbReference>
<dbReference type="SUPFAM" id="SSF52058">
    <property type="entry name" value="L domain-like"/>
    <property type="match status" value="1"/>
</dbReference>
<dbReference type="PRINTS" id="PR00019">
    <property type="entry name" value="LEURICHRPT"/>
</dbReference>
<keyword evidence="10" id="KW-0732">Signal</keyword>
<keyword evidence="11" id="KW-0677">Repeat</keyword>
<dbReference type="Gene3D" id="3.80.10.10">
    <property type="entry name" value="Ribonuclease Inhibitor"/>
    <property type="match status" value="3"/>
</dbReference>
<dbReference type="GO" id="GO:0005524">
    <property type="term" value="F:ATP binding"/>
    <property type="evidence" value="ECO:0007669"/>
    <property type="project" value="UniProtKB-UniRule"/>
</dbReference>
<evidence type="ECO:0000313" key="23">
    <source>
        <dbReference type="EMBL" id="CAI8583840.1"/>
    </source>
</evidence>
<dbReference type="InterPro" id="IPR003591">
    <property type="entry name" value="Leu-rich_rpt_typical-subtyp"/>
</dbReference>
<evidence type="ECO:0000256" key="18">
    <source>
        <dbReference type="ARBA" id="ARBA00047899"/>
    </source>
</evidence>
<evidence type="ECO:0000256" key="4">
    <source>
        <dbReference type="ARBA" id="ARBA00022475"/>
    </source>
</evidence>
<dbReference type="GO" id="GO:0009791">
    <property type="term" value="P:post-embryonic development"/>
    <property type="evidence" value="ECO:0007669"/>
    <property type="project" value="UniProtKB-ARBA"/>
</dbReference>
<name>A0AAV0YD03_VICFA</name>
<evidence type="ECO:0000256" key="5">
    <source>
        <dbReference type="ARBA" id="ARBA00022527"/>
    </source>
</evidence>
<feature type="domain" description="Protein kinase" evidence="22">
    <location>
        <begin position="616"/>
        <end position="881"/>
    </location>
</feature>
<dbReference type="FunFam" id="1.10.510.10:FF:000417">
    <property type="entry name" value="Leucine-rich repeat receptor-like protein kinase"/>
    <property type="match status" value="1"/>
</dbReference>
<evidence type="ECO:0000256" key="11">
    <source>
        <dbReference type="ARBA" id="ARBA00022737"/>
    </source>
</evidence>
<comment type="catalytic activity">
    <reaction evidence="19">
        <text>L-seryl-[protein] + ATP = O-phospho-L-seryl-[protein] + ADP + H(+)</text>
        <dbReference type="Rhea" id="RHEA:17989"/>
        <dbReference type="Rhea" id="RHEA-COMP:9863"/>
        <dbReference type="Rhea" id="RHEA-COMP:11604"/>
        <dbReference type="ChEBI" id="CHEBI:15378"/>
        <dbReference type="ChEBI" id="CHEBI:29999"/>
        <dbReference type="ChEBI" id="CHEBI:30616"/>
        <dbReference type="ChEBI" id="CHEBI:83421"/>
        <dbReference type="ChEBI" id="CHEBI:456216"/>
        <dbReference type="EC" id="2.7.11.1"/>
    </reaction>
</comment>
<dbReference type="Pfam" id="PF00069">
    <property type="entry name" value="Pkinase"/>
    <property type="match status" value="1"/>
</dbReference>
<keyword evidence="7" id="KW-0433">Leucine-rich repeat</keyword>
<evidence type="ECO:0000256" key="12">
    <source>
        <dbReference type="ARBA" id="ARBA00022741"/>
    </source>
</evidence>
<dbReference type="InterPro" id="IPR000719">
    <property type="entry name" value="Prot_kinase_dom"/>
</dbReference>
<keyword evidence="6" id="KW-0597">Phosphoprotein</keyword>
<dbReference type="GO" id="GO:0005886">
    <property type="term" value="C:plasma membrane"/>
    <property type="evidence" value="ECO:0007669"/>
    <property type="project" value="UniProtKB-SubCell"/>
</dbReference>
<dbReference type="SMART" id="SM00369">
    <property type="entry name" value="LRR_TYP"/>
    <property type="match status" value="3"/>
</dbReference>
<comment type="caution">
    <text evidence="23">The sequence shown here is derived from an EMBL/GenBank/DDBJ whole genome shotgun (WGS) entry which is preliminary data.</text>
</comment>
<proteinExistence type="inferred from homology"/>
<evidence type="ECO:0000256" key="3">
    <source>
        <dbReference type="ARBA" id="ARBA00012513"/>
    </source>
</evidence>
<keyword evidence="15 21" id="KW-1133">Transmembrane helix</keyword>
<comment type="catalytic activity">
    <reaction evidence="18">
        <text>L-threonyl-[protein] + ATP = O-phospho-L-threonyl-[protein] + ADP + H(+)</text>
        <dbReference type="Rhea" id="RHEA:46608"/>
        <dbReference type="Rhea" id="RHEA-COMP:11060"/>
        <dbReference type="Rhea" id="RHEA-COMP:11605"/>
        <dbReference type="ChEBI" id="CHEBI:15378"/>
        <dbReference type="ChEBI" id="CHEBI:30013"/>
        <dbReference type="ChEBI" id="CHEBI:30616"/>
        <dbReference type="ChEBI" id="CHEBI:61977"/>
        <dbReference type="ChEBI" id="CHEBI:456216"/>
        <dbReference type="EC" id="2.7.11.1"/>
    </reaction>
</comment>
<evidence type="ECO:0000256" key="6">
    <source>
        <dbReference type="ARBA" id="ARBA00022553"/>
    </source>
</evidence>
<reference evidence="23 24" key="1">
    <citation type="submission" date="2023-01" db="EMBL/GenBank/DDBJ databases">
        <authorList>
            <person name="Kreplak J."/>
        </authorList>
    </citation>
    <scope>NUCLEOTIDE SEQUENCE [LARGE SCALE GENOMIC DNA]</scope>
</reference>
<feature type="binding site" evidence="20">
    <location>
        <position position="644"/>
    </location>
    <ligand>
        <name>ATP</name>
        <dbReference type="ChEBI" id="CHEBI:30616"/>
    </ligand>
</feature>
<evidence type="ECO:0000313" key="24">
    <source>
        <dbReference type="Proteomes" id="UP001157006"/>
    </source>
</evidence>
<keyword evidence="12 20" id="KW-0547">Nucleotide-binding</keyword>
<dbReference type="FunFam" id="3.80.10.10:FF:000095">
    <property type="entry name" value="LRR receptor-like serine/threonine-protein kinase GSO1"/>
    <property type="match status" value="1"/>
</dbReference>
<dbReference type="AlphaFoldDB" id="A0AAV0YD03"/>
<evidence type="ECO:0000259" key="22">
    <source>
        <dbReference type="PROSITE" id="PS50011"/>
    </source>
</evidence>
<dbReference type="PROSITE" id="PS00107">
    <property type="entry name" value="PROTEIN_KINASE_ATP"/>
    <property type="match status" value="1"/>
</dbReference>
<comment type="similarity">
    <text evidence="2">Belongs to the protein kinase superfamily. Ser/Thr protein kinase family.</text>
</comment>
<keyword evidence="9 21" id="KW-0812">Transmembrane</keyword>
<dbReference type="EC" id="2.7.11.1" evidence="3"/>
<dbReference type="Proteomes" id="UP001157006">
    <property type="component" value="Unassembled WGS sequence"/>
</dbReference>
<dbReference type="Pfam" id="PF23598">
    <property type="entry name" value="LRR_14"/>
    <property type="match status" value="1"/>
</dbReference>
<dbReference type="InterPro" id="IPR032675">
    <property type="entry name" value="LRR_dom_sf"/>
</dbReference>
<keyword evidence="24" id="KW-1185">Reference proteome</keyword>
<dbReference type="PROSITE" id="PS50011">
    <property type="entry name" value="PROTEIN_KINASE_DOM"/>
    <property type="match status" value="1"/>
</dbReference>
<evidence type="ECO:0000256" key="21">
    <source>
        <dbReference type="SAM" id="Phobius"/>
    </source>
</evidence>
<evidence type="ECO:0000256" key="14">
    <source>
        <dbReference type="ARBA" id="ARBA00022840"/>
    </source>
</evidence>
<keyword evidence="16 21" id="KW-0472">Membrane</keyword>
<dbReference type="Pfam" id="PF00560">
    <property type="entry name" value="LRR_1"/>
    <property type="match status" value="4"/>
</dbReference>